<dbReference type="EMBL" id="JBIRGQ010000001">
    <property type="protein sequence ID" value="MFH8543977.1"/>
    <property type="molecule type" value="Genomic_DNA"/>
</dbReference>
<dbReference type="Proteomes" id="UP001610818">
    <property type="component" value="Unassembled WGS sequence"/>
</dbReference>
<gene>
    <name evidence="1" type="ORF">ACH4F9_03055</name>
</gene>
<evidence type="ECO:0000313" key="2">
    <source>
        <dbReference type="Proteomes" id="UP001610818"/>
    </source>
</evidence>
<protein>
    <submittedName>
        <fullName evidence="1">Uncharacterized protein</fullName>
    </submittedName>
</protein>
<reference evidence="1 2" key="1">
    <citation type="submission" date="2024-10" db="EMBL/GenBank/DDBJ databases">
        <title>The Natural Products Discovery Center: Release of the First 8490 Sequenced Strains for Exploring Actinobacteria Biosynthetic Diversity.</title>
        <authorList>
            <person name="Kalkreuter E."/>
            <person name="Kautsar S.A."/>
            <person name="Yang D."/>
            <person name="Bader C.D."/>
            <person name="Teijaro C.N."/>
            <person name="Fluegel L."/>
            <person name="Davis C.M."/>
            <person name="Simpson J.R."/>
            <person name="Lauterbach L."/>
            <person name="Steele A.D."/>
            <person name="Gui C."/>
            <person name="Meng S."/>
            <person name="Li G."/>
            <person name="Viehrig K."/>
            <person name="Ye F."/>
            <person name="Su P."/>
            <person name="Kiefer A.F."/>
            <person name="Nichols A."/>
            <person name="Cepeda A.J."/>
            <person name="Yan W."/>
            <person name="Fan B."/>
            <person name="Jiang Y."/>
            <person name="Adhikari A."/>
            <person name="Zheng C.-J."/>
            <person name="Schuster L."/>
            <person name="Cowan T.M."/>
            <person name="Smanski M.J."/>
            <person name="Chevrette M.G."/>
            <person name="De Carvalho L.P.S."/>
            <person name="Shen B."/>
        </authorList>
    </citation>
    <scope>NUCLEOTIDE SEQUENCE [LARGE SCALE GENOMIC DNA]</scope>
    <source>
        <strain evidence="1 2">NPDC017990</strain>
    </source>
</reference>
<evidence type="ECO:0000313" key="1">
    <source>
        <dbReference type="EMBL" id="MFH8543977.1"/>
    </source>
</evidence>
<organism evidence="1 2">
    <name type="scientific">Streptomyces longisporoflavus</name>
    <dbReference type="NCBI Taxonomy" id="28044"/>
    <lineage>
        <taxon>Bacteria</taxon>
        <taxon>Bacillati</taxon>
        <taxon>Actinomycetota</taxon>
        <taxon>Actinomycetes</taxon>
        <taxon>Kitasatosporales</taxon>
        <taxon>Streptomycetaceae</taxon>
        <taxon>Streptomyces</taxon>
    </lineage>
</organism>
<name>A0ABW7QGT5_9ACTN</name>
<sequence length="64" mass="7094">MPLEPLRGCRWGGPDEDVRRLPSRRATPHRCDSESVTVEVTSTAGSRALLDDAAFEEVREAGKR</sequence>
<comment type="caution">
    <text evidence="1">The sequence shown here is derived from an EMBL/GenBank/DDBJ whole genome shotgun (WGS) entry which is preliminary data.</text>
</comment>
<dbReference type="RefSeq" id="WP_397709261.1">
    <property type="nucleotide sequence ID" value="NZ_JBIRGN010000001.1"/>
</dbReference>
<proteinExistence type="predicted"/>
<keyword evidence="2" id="KW-1185">Reference proteome</keyword>
<accession>A0ABW7QGT5</accession>